<reference evidence="2 3" key="1">
    <citation type="journal article" date="2015" name="Genome Biol. Evol.">
        <title>Found and Lost: The Fates of Horizontally Acquired Genes in Arthropod-Symbiotic Spiroplasma.</title>
        <authorList>
            <person name="Lo W.S."/>
            <person name="Gasparich G.E."/>
            <person name="Kuo C.H."/>
        </authorList>
    </citation>
    <scope>NUCLEOTIDE SEQUENCE [LARGE SCALE GENOMIC DNA]</scope>
    <source>
        <strain evidence="3">TDA-040725-5</strain>
    </source>
</reference>
<dbReference type="Proteomes" id="UP000035661">
    <property type="component" value="Chromosome"/>
</dbReference>
<keyword evidence="1" id="KW-0175">Coiled coil</keyword>
<keyword evidence="3" id="KW-1185">Reference proteome</keyword>
<evidence type="ECO:0000313" key="2">
    <source>
        <dbReference type="EMBL" id="AKM54171.1"/>
    </source>
</evidence>
<evidence type="ECO:0000256" key="1">
    <source>
        <dbReference type="SAM" id="Coils"/>
    </source>
</evidence>
<dbReference type="KEGG" id="seri:SERIO_v1c06000"/>
<proteinExistence type="predicted"/>
<dbReference type="RefSeq" id="WP_047791405.1">
    <property type="nucleotide sequence ID" value="NZ_CP011856.1"/>
</dbReference>
<gene>
    <name evidence="2" type="ORF">SERIO_v1c06000</name>
</gene>
<organism evidence="2 3">
    <name type="scientific">Spiroplasma eriocheiris</name>
    <dbReference type="NCBI Taxonomy" id="315358"/>
    <lineage>
        <taxon>Bacteria</taxon>
        <taxon>Bacillati</taxon>
        <taxon>Mycoplasmatota</taxon>
        <taxon>Mollicutes</taxon>
        <taxon>Entomoplasmatales</taxon>
        <taxon>Spiroplasmataceae</taxon>
        <taxon>Spiroplasma</taxon>
    </lineage>
</organism>
<name>A0A0H3XJW0_9MOLU</name>
<accession>A0A0H3XJW0</accession>
<dbReference type="AlphaFoldDB" id="A0A0H3XJW0"/>
<reference evidence="3" key="2">
    <citation type="submission" date="2015-06" db="EMBL/GenBank/DDBJ databases">
        <title>Complete genome sequence of Spiroplasma eriocheiris TDA-040725-5 (DSM 21848).</title>
        <authorList>
            <person name="Lo W.-S."/>
            <person name="Kuo C.-H."/>
        </authorList>
    </citation>
    <scope>NUCLEOTIDE SEQUENCE [LARGE SCALE GENOMIC DNA]</scope>
    <source>
        <strain evidence="3">TDA-040725-5</strain>
    </source>
</reference>
<sequence>MKISVNLKKFEKLEEDFFSFLIQALIGLGKEYVETTIDFEAVEDGDINQRGLYQQLASIQNDADFLKNITKYIFLNLPQKIEAQLAEISPEKRQEYIDRLCREIINDWVQDENISLHQRRNLLKQYRHINDNEIKDILDQVANFWDSAPFLNIDEYEIDNLFNKIKNYYHPEIAPLFLNKDGLFDNFLQEEWEFFRKQISINNFHYANDQDKNAVQLLYKKLNGLLDEKQLTEQDKLDLAYIENLAKEDEPVWYFMQQDLAITHGENLGVIDSKIDTRLSATTTTSTVKGGANFSIPLPIPGSSKSAVEASYAGAREKKWQTENKQMTTTNYTQTTNSATNIKQKILIPQNVIRDWLWEFKKTRMSSPPGDSFDNTLTIELVKTFLIIDLLKLLENSDDKAQDPVFREIYMEIPTLVLKVVIEPAIEKITYCYKNSNISKNDFESLLETFDAIIKKCQHNIYKKFYCDHPALKFFKTFRNDGFFTKIDLLSESLANYNIQEIAIKKKYLFNILKSLKTSEQDKTSKAEIESILARIQELNFFREVLTKPVVPHPLKILKIPSRLRTYSLTSTDNRPDQDEFDGHKKATDQRLATIQEEIEIAEEAREESFNELEENLTRS</sequence>
<protein>
    <submittedName>
        <fullName evidence="2">Uncharacterized protein</fullName>
    </submittedName>
</protein>
<dbReference type="STRING" id="315358.SERIO_v1c06000"/>
<dbReference type="PATRIC" id="fig|743698.3.peg.600"/>
<dbReference type="EMBL" id="CP011856">
    <property type="protein sequence ID" value="AKM54171.1"/>
    <property type="molecule type" value="Genomic_DNA"/>
</dbReference>
<feature type="coiled-coil region" evidence="1">
    <location>
        <begin position="585"/>
        <end position="612"/>
    </location>
</feature>
<evidence type="ECO:0000313" key="3">
    <source>
        <dbReference type="Proteomes" id="UP000035661"/>
    </source>
</evidence>